<evidence type="ECO:0000313" key="10">
    <source>
        <dbReference type="EMBL" id="AJD23390.1"/>
    </source>
</evidence>
<keyword evidence="3" id="KW-1139">Helical capsid protein</keyword>
<dbReference type="GO" id="GO:0005198">
    <property type="term" value="F:structural molecule activity"/>
    <property type="evidence" value="ECO:0007669"/>
    <property type="project" value="InterPro"/>
</dbReference>
<accession>A0A0B4VMU2</accession>
<dbReference type="GO" id="GO:1990904">
    <property type="term" value="C:ribonucleoprotein complex"/>
    <property type="evidence" value="ECO:0007669"/>
    <property type="project" value="UniProtKB-KW"/>
</dbReference>
<evidence type="ECO:0000313" key="8">
    <source>
        <dbReference type="EMBL" id="AJD23375.1"/>
    </source>
</evidence>
<dbReference type="Pfam" id="PF00286">
    <property type="entry name" value="Flexi_CP"/>
    <property type="match status" value="1"/>
</dbReference>
<dbReference type="EMBL" id="KJ789132">
    <property type="protein sequence ID" value="AJD23380.1"/>
    <property type="molecule type" value="Genomic_RNA"/>
</dbReference>
<keyword evidence="5" id="KW-0946">Virion</keyword>
<keyword evidence="4 8" id="KW-0167">Capsid protein</keyword>
<evidence type="ECO:0000259" key="7">
    <source>
        <dbReference type="Pfam" id="PF00286"/>
    </source>
</evidence>
<evidence type="ECO:0000256" key="2">
    <source>
        <dbReference type="ARBA" id="ARBA00004328"/>
    </source>
</evidence>
<evidence type="ECO:0000256" key="3">
    <source>
        <dbReference type="ARBA" id="ARBA00022497"/>
    </source>
</evidence>
<protein>
    <submittedName>
        <fullName evidence="8">Coat protein</fullName>
    </submittedName>
</protein>
<evidence type="ECO:0000256" key="5">
    <source>
        <dbReference type="ARBA" id="ARBA00022844"/>
    </source>
</evidence>
<comment type="function">
    <text evidence="1">Required for genome encapsidation. Forms ribonucleoprotein complexes along with TGB1 helicase and viral RNA.</text>
</comment>
<evidence type="ECO:0000256" key="1">
    <source>
        <dbReference type="ARBA" id="ARBA00004032"/>
    </source>
</evidence>
<comment type="subcellular location">
    <subcellularLocation>
        <location evidence="2">Virion</location>
    </subcellularLocation>
</comment>
<dbReference type="EMBL" id="KJ789134">
    <property type="protein sequence ID" value="AJD23390.1"/>
    <property type="molecule type" value="Genomic_RNA"/>
</dbReference>
<evidence type="ECO:0000256" key="4">
    <source>
        <dbReference type="ARBA" id="ARBA00022561"/>
    </source>
</evidence>
<proteinExistence type="predicted"/>
<dbReference type="PRINTS" id="PR00232">
    <property type="entry name" value="POTXCARLCOAT"/>
</dbReference>
<dbReference type="GO" id="GO:0019029">
    <property type="term" value="C:helical viral capsid"/>
    <property type="evidence" value="ECO:0007669"/>
    <property type="project" value="UniProtKB-KW"/>
</dbReference>
<name>A0A0B4VMU2_9VIRU</name>
<dbReference type="InterPro" id="IPR000052">
    <property type="entry name" value="Pltvir_coat"/>
</dbReference>
<reference evidence="8" key="1">
    <citation type="submission" date="2014-05" db="EMBL/GenBank/DDBJ databases">
        <title>Molecular characterization of a novel Potexvirus on yam.</title>
        <authorList>
            <person name="Zou C."/>
            <person name="Meng J."/>
            <person name="Yao Z."/>
            <person name="Chen B."/>
        </authorList>
    </citation>
    <scope>NUCLEOTIDE SEQUENCE</scope>
    <source>
        <strain evidence="8">XZ1</strain>
        <strain evidence="9">XZ2</strain>
        <strain evidence="10">XZ4</strain>
    </source>
</reference>
<feature type="domain" description="Potexviruses and carlaviruses coat protein" evidence="7">
    <location>
        <begin position="54"/>
        <end position="200"/>
    </location>
</feature>
<keyword evidence="6" id="KW-0687">Ribonucleoprotein</keyword>
<evidence type="ECO:0000313" key="9">
    <source>
        <dbReference type="EMBL" id="AJD23380.1"/>
    </source>
</evidence>
<organism evidence="8">
    <name type="scientific">Yam virus X</name>
    <dbReference type="NCBI Taxonomy" id="1503864"/>
    <lineage>
        <taxon>Viruses</taxon>
        <taxon>Riboviria</taxon>
        <taxon>Orthornavirae</taxon>
        <taxon>Kitrinoviricota</taxon>
        <taxon>Alsuviricetes</taxon>
        <taxon>Tymovirales</taxon>
        <taxon>Alphaflexiviridae</taxon>
        <taxon>Potexvirus</taxon>
        <taxon>Potexvirus ecsdioscoreae</taxon>
    </lineage>
</organism>
<sequence>MSTPGPSVTPASATARADAAFKASVASKAKFDVSNAASIPSMTDLKLIKYSPESNAVASPSQIDMIFTLWRAAGVPEQYLSLFAIDIARHCADVGSSKKAVLSGVANFVEDTTEGAGSLVARRSLAAIIKTVVPLRQFCRYYARVVWNMLNDPENPTPPANWSALEYKEESKFAAFDFFDAIDHTAALQMPLIREPTEIERVAHATQTRLTLTRRARESGNASVVSYEVTAGRLGKSPGLLNLPEP</sequence>
<dbReference type="EMBL" id="KJ789131">
    <property type="protein sequence ID" value="AJD23375.1"/>
    <property type="molecule type" value="Genomic_RNA"/>
</dbReference>
<evidence type="ECO:0000256" key="6">
    <source>
        <dbReference type="ARBA" id="ARBA00023274"/>
    </source>
</evidence>